<protein>
    <submittedName>
        <fullName evidence="2">Putative membrane protein</fullName>
    </submittedName>
</protein>
<keyword evidence="1" id="KW-0472">Membrane</keyword>
<reference evidence="2 3" key="1">
    <citation type="submission" date="2015-09" db="EMBL/GenBank/DDBJ databases">
        <authorList>
            <person name="Jackson K.R."/>
            <person name="Lunt B.L."/>
            <person name="Fisher J.N.B."/>
            <person name="Gardner A.V."/>
            <person name="Bailey M.E."/>
            <person name="Deus L.M."/>
            <person name="Earl A.S."/>
            <person name="Gibby P.D."/>
            <person name="Hartmann K.A."/>
            <person name="Liu J.E."/>
            <person name="Manci A.M."/>
            <person name="Nielsen D.A."/>
            <person name="Solomon M.B."/>
            <person name="Breakwell D.P."/>
            <person name="Burnett S.H."/>
            <person name="Grose J.H."/>
        </authorList>
    </citation>
    <scope>NUCLEOTIDE SEQUENCE [LARGE SCALE GENOMIC DNA]</scope>
    <source>
        <strain evidence="2 3">S613</strain>
    </source>
</reference>
<dbReference type="PATRIC" id="fig|294.162.peg.5123"/>
<dbReference type="EMBL" id="LJXB01000090">
    <property type="protein sequence ID" value="KPU54760.1"/>
    <property type="molecule type" value="Genomic_DNA"/>
</dbReference>
<feature type="transmembrane region" description="Helical" evidence="1">
    <location>
        <begin position="68"/>
        <end position="90"/>
    </location>
</feature>
<sequence>MKRFYIEMGVAITLYTLLLLVSVILLKDQQEMAMALKVIITLLPVIPAGLMCWAVVRNMRTLDEMHLRIQYEALGFAFAASALLTFTYGFLENVGFPHVSWVCVWPVMGLMWMIGLRLAKRRYQ</sequence>
<dbReference type="RefSeq" id="WP_008015626.1">
    <property type="nucleotide sequence ID" value="NZ_LJXB01000090.1"/>
</dbReference>
<evidence type="ECO:0000256" key="1">
    <source>
        <dbReference type="SAM" id="Phobius"/>
    </source>
</evidence>
<feature type="transmembrane region" description="Helical" evidence="1">
    <location>
        <begin position="96"/>
        <end position="119"/>
    </location>
</feature>
<proteinExistence type="predicted"/>
<name>A0A0P8XG19_PSEFL</name>
<accession>A0A0P8XG19</accession>
<comment type="caution">
    <text evidence="2">The sequence shown here is derived from an EMBL/GenBank/DDBJ whole genome shotgun (WGS) entry which is preliminary data.</text>
</comment>
<dbReference type="AlphaFoldDB" id="A0A0P8XG19"/>
<evidence type="ECO:0000313" key="3">
    <source>
        <dbReference type="Proteomes" id="UP000050349"/>
    </source>
</evidence>
<keyword evidence="1" id="KW-0812">Transmembrane</keyword>
<dbReference type="OrthoDB" id="6107348at2"/>
<feature type="transmembrane region" description="Helical" evidence="1">
    <location>
        <begin position="36"/>
        <end position="56"/>
    </location>
</feature>
<gene>
    <name evidence="2" type="ORF">AN403_1255</name>
</gene>
<keyword evidence="1" id="KW-1133">Transmembrane helix</keyword>
<dbReference type="Proteomes" id="UP000050349">
    <property type="component" value="Unassembled WGS sequence"/>
</dbReference>
<evidence type="ECO:0000313" key="2">
    <source>
        <dbReference type="EMBL" id="KPU54760.1"/>
    </source>
</evidence>
<organism evidence="2 3">
    <name type="scientific">Pseudomonas fluorescens</name>
    <dbReference type="NCBI Taxonomy" id="294"/>
    <lineage>
        <taxon>Bacteria</taxon>
        <taxon>Pseudomonadati</taxon>
        <taxon>Pseudomonadota</taxon>
        <taxon>Gammaproteobacteria</taxon>
        <taxon>Pseudomonadales</taxon>
        <taxon>Pseudomonadaceae</taxon>
        <taxon>Pseudomonas</taxon>
    </lineage>
</organism>